<dbReference type="EMBL" id="CP049228">
    <property type="protein sequence ID" value="QIH23656.1"/>
    <property type="molecule type" value="Genomic_DNA"/>
</dbReference>
<dbReference type="AlphaFoldDB" id="A0A6G7B8P1"/>
<dbReference type="SUPFAM" id="SSF53244">
    <property type="entry name" value="MurD-like peptide ligases, peptide-binding domain"/>
    <property type="match status" value="1"/>
</dbReference>
<keyword evidence="3 10" id="KW-0436">Ligase</keyword>
<dbReference type="InterPro" id="IPR001645">
    <property type="entry name" value="Folylpolyglutamate_synth"/>
</dbReference>
<dbReference type="Gene3D" id="3.90.190.20">
    <property type="entry name" value="Mur ligase, C-terminal domain"/>
    <property type="match status" value="1"/>
</dbReference>
<dbReference type="InterPro" id="IPR004101">
    <property type="entry name" value="Mur_ligase_C"/>
</dbReference>
<keyword evidence="5 10" id="KW-0547">Nucleotide-binding</keyword>
<feature type="domain" description="Mur ligase central" evidence="12">
    <location>
        <begin position="45"/>
        <end position="265"/>
    </location>
</feature>
<comment type="catalytic activity">
    <reaction evidence="9">
        <text>(6S)-5,6,7,8-tetrahydrofolyl-(gamma-L-Glu)(n) + L-glutamate + ATP = (6S)-5,6,7,8-tetrahydrofolyl-(gamma-L-Glu)(n+1) + ADP + phosphate + H(+)</text>
        <dbReference type="Rhea" id="RHEA:10580"/>
        <dbReference type="Rhea" id="RHEA-COMP:14738"/>
        <dbReference type="Rhea" id="RHEA-COMP:14740"/>
        <dbReference type="ChEBI" id="CHEBI:15378"/>
        <dbReference type="ChEBI" id="CHEBI:29985"/>
        <dbReference type="ChEBI" id="CHEBI:30616"/>
        <dbReference type="ChEBI" id="CHEBI:43474"/>
        <dbReference type="ChEBI" id="CHEBI:141005"/>
        <dbReference type="ChEBI" id="CHEBI:456216"/>
        <dbReference type="EC" id="6.3.2.17"/>
    </reaction>
</comment>
<keyword evidence="4" id="KW-0479">Metal-binding</keyword>
<evidence type="ECO:0000259" key="12">
    <source>
        <dbReference type="Pfam" id="PF08245"/>
    </source>
</evidence>
<evidence type="ECO:0000256" key="5">
    <source>
        <dbReference type="ARBA" id="ARBA00022741"/>
    </source>
</evidence>
<dbReference type="GO" id="GO:0046872">
    <property type="term" value="F:metal ion binding"/>
    <property type="evidence" value="ECO:0007669"/>
    <property type="project" value="UniProtKB-KW"/>
</dbReference>
<dbReference type="PIRSF" id="PIRSF001563">
    <property type="entry name" value="Folylpolyglu_synth"/>
    <property type="match status" value="1"/>
</dbReference>
<organism evidence="13 14">
    <name type="scientific">Lactobacillus iners</name>
    <dbReference type="NCBI Taxonomy" id="147802"/>
    <lineage>
        <taxon>Bacteria</taxon>
        <taxon>Bacillati</taxon>
        <taxon>Bacillota</taxon>
        <taxon>Bacilli</taxon>
        <taxon>Lactobacillales</taxon>
        <taxon>Lactobacillaceae</taxon>
        <taxon>Lactobacillus</taxon>
    </lineage>
</organism>
<name>A0A6G7B8P1_9LACO</name>
<evidence type="ECO:0000259" key="11">
    <source>
        <dbReference type="Pfam" id="PF02875"/>
    </source>
</evidence>
<evidence type="ECO:0000256" key="7">
    <source>
        <dbReference type="ARBA" id="ARBA00022842"/>
    </source>
</evidence>
<keyword evidence="7" id="KW-0460">Magnesium</keyword>
<dbReference type="PANTHER" id="PTHR11136">
    <property type="entry name" value="FOLYLPOLYGLUTAMATE SYNTHASE-RELATED"/>
    <property type="match status" value="1"/>
</dbReference>
<evidence type="ECO:0000313" key="14">
    <source>
        <dbReference type="Proteomes" id="UP000501676"/>
    </source>
</evidence>
<dbReference type="GO" id="GO:0004326">
    <property type="term" value="F:tetrahydrofolylpolyglutamate synthase activity"/>
    <property type="evidence" value="ECO:0007669"/>
    <property type="project" value="UniProtKB-EC"/>
</dbReference>
<dbReference type="EC" id="6.3.2.17" evidence="2"/>
<dbReference type="GO" id="GO:0008841">
    <property type="term" value="F:dihydrofolate synthase activity"/>
    <property type="evidence" value="ECO:0007669"/>
    <property type="project" value="TreeGrafter"/>
</dbReference>
<dbReference type="Pfam" id="PF08245">
    <property type="entry name" value="Mur_ligase_M"/>
    <property type="match status" value="1"/>
</dbReference>
<evidence type="ECO:0000256" key="4">
    <source>
        <dbReference type="ARBA" id="ARBA00022723"/>
    </source>
</evidence>
<dbReference type="Gene3D" id="3.40.1190.10">
    <property type="entry name" value="Mur-like, catalytic domain"/>
    <property type="match status" value="1"/>
</dbReference>
<comment type="similarity">
    <text evidence="1 10">Belongs to the folylpolyglutamate synthase family.</text>
</comment>
<protein>
    <recommendedName>
        <fullName evidence="2">tetrahydrofolate synthase</fullName>
        <ecNumber evidence="2">6.3.2.17</ecNumber>
    </recommendedName>
    <alternativeName>
        <fullName evidence="8">Tetrahydrofolylpolyglutamate synthase</fullName>
    </alternativeName>
</protein>
<gene>
    <name evidence="13" type="ORF">G6Z83_02760</name>
</gene>
<sequence length="420" mass="47122">MLSYEEIISGFSQKMLAGDHNHVVFLRNIKKRLGSPEQAFKTIHIAGTNGKGSTGMMIKGVLEHAGYKVGYFNSPALIDDREQISINNILISRNDFVATYYEILNKLSPDESTKISVFEWWTLIMLVYFANKKVDWAVIECGLGGTDDATNIINAPEYAIFTHIALDHIHILGDTVEKIAKAKSGIIKYGTKATIMAPLQQKAAANIIKEKCSQVQVPLILSDDIAKIKVHNRKINIIATDFTLESSFSLLGEYQRENLKTVIALVKQLMREKVLISLMPLKQMLETIKIPARCEKIASLPDVLIDGAHNPDAAYNLAQTIISLRHGRRVIMILGFLKDKNYQKMIQIYQEISHDFILTEPDNLQRKLPVAILAQNFNNHVVQAVNVRSALKIARQNAKPDDLIVVTGSFYLVKDLINDD</sequence>
<accession>A0A6G7B8P1</accession>
<dbReference type="InterPro" id="IPR036565">
    <property type="entry name" value="Mur-like_cat_sf"/>
</dbReference>
<dbReference type="PROSITE" id="PS01011">
    <property type="entry name" value="FOLYLPOLYGLU_SYNT_1"/>
    <property type="match status" value="1"/>
</dbReference>
<dbReference type="SUPFAM" id="SSF53623">
    <property type="entry name" value="MurD-like peptide ligases, catalytic domain"/>
    <property type="match status" value="1"/>
</dbReference>
<dbReference type="PANTHER" id="PTHR11136:SF0">
    <property type="entry name" value="DIHYDROFOLATE SYNTHETASE-RELATED"/>
    <property type="match status" value="1"/>
</dbReference>
<evidence type="ECO:0000256" key="8">
    <source>
        <dbReference type="ARBA" id="ARBA00030592"/>
    </source>
</evidence>
<evidence type="ECO:0000256" key="6">
    <source>
        <dbReference type="ARBA" id="ARBA00022840"/>
    </source>
</evidence>
<feature type="domain" description="Mur ligase C-terminal" evidence="11">
    <location>
        <begin position="293"/>
        <end position="410"/>
    </location>
</feature>
<evidence type="ECO:0000256" key="3">
    <source>
        <dbReference type="ARBA" id="ARBA00022598"/>
    </source>
</evidence>
<dbReference type="NCBIfam" id="TIGR01499">
    <property type="entry name" value="folC"/>
    <property type="match status" value="1"/>
</dbReference>
<evidence type="ECO:0000313" key="13">
    <source>
        <dbReference type="EMBL" id="QIH23656.1"/>
    </source>
</evidence>
<dbReference type="InterPro" id="IPR013221">
    <property type="entry name" value="Mur_ligase_cen"/>
</dbReference>
<dbReference type="Proteomes" id="UP000501676">
    <property type="component" value="Chromosome"/>
</dbReference>
<evidence type="ECO:0000256" key="9">
    <source>
        <dbReference type="ARBA" id="ARBA00047493"/>
    </source>
</evidence>
<proteinExistence type="inferred from homology"/>
<dbReference type="GO" id="GO:0005524">
    <property type="term" value="F:ATP binding"/>
    <property type="evidence" value="ECO:0007669"/>
    <property type="project" value="UniProtKB-KW"/>
</dbReference>
<evidence type="ECO:0000256" key="10">
    <source>
        <dbReference type="PIRNR" id="PIRNR001563"/>
    </source>
</evidence>
<evidence type="ECO:0000256" key="1">
    <source>
        <dbReference type="ARBA" id="ARBA00008276"/>
    </source>
</evidence>
<reference evidence="13 14" key="1">
    <citation type="submission" date="2020-02" db="EMBL/GenBank/DDBJ databases">
        <title>Complete genome sequences of six Lactobacillus iners strains isolated from the human vagina.</title>
        <authorList>
            <person name="France M.T."/>
            <person name="Rutt L."/>
            <person name="Narina S."/>
            <person name="Arbaugh S."/>
            <person name="Humphrys M.S."/>
            <person name="Ma B."/>
            <person name="Hayward M.R."/>
            <person name="Relman D."/>
            <person name="Kwon D.S."/>
            <person name="Ravel J."/>
        </authorList>
    </citation>
    <scope>NUCLEOTIDE SEQUENCE [LARGE SCALE GENOMIC DNA]</scope>
    <source>
        <strain evidence="13 14">C0210C1</strain>
    </source>
</reference>
<dbReference type="Pfam" id="PF02875">
    <property type="entry name" value="Mur_ligase_C"/>
    <property type="match status" value="1"/>
</dbReference>
<evidence type="ECO:0000256" key="2">
    <source>
        <dbReference type="ARBA" id="ARBA00013025"/>
    </source>
</evidence>
<keyword evidence="6 10" id="KW-0067">ATP-binding</keyword>
<dbReference type="PROSITE" id="PS01012">
    <property type="entry name" value="FOLYLPOLYGLU_SYNT_2"/>
    <property type="match status" value="1"/>
</dbReference>
<dbReference type="InterPro" id="IPR018109">
    <property type="entry name" value="Folylpolyglutamate_synth_CS"/>
</dbReference>
<dbReference type="InterPro" id="IPR036615">
    <property type="entry name" value="Mur_ligase_C_dom_sf"/>
</dbReference>
<dbReference type="RefSeq" id="WP_164823956.1">
    <property type="nucleotide sequence ID" value="NZ_CP049226.1"/>
</dbReference>
<dbReference type="GO" id="GO:0005737">
    <property type="term" value="C:cytoplasm"/>
    <property type="evidence" value="ECO:0007669"/>
    <property type="project" value="TreeGrafter"/>
</dbReference>